<keyword evidence="9" id="KW-1185">Reference proteome</keyword>
<organism evidence="8 9">
    <name type="scientific">Bdellovibrio reynosensis</name>
    <dbReference type="NCBI Taxonomy" id="2835041"/>
    <lineage>
        <taxon>Bacteria</taxon>
        <taxon>Pseudomonadati</taxon>
        <taxon>Bdellovibrionota</taxon>
        <taxon>Bdellovibrionia</taxon>
        <taxon>Bdellovibrionales</taxon>
        <taxon>Pseudobdellovibrionaceae</taxon>
        <taxon>Bdellovibrio</taxon>
    </lineage>
</organism>
<proteinExistence type="inferred from homology"/>
<evidence type="ECO:0000259" key="7">
    <source>
        <dbReference type="Pfam" id="PF01029"/>
    </source>
</evidence>
<dbReference type="Proteomes" id="UP000830116">
    <property type="component" value="Chromosome"/>
</dbReference>
<sequence length="135" mass="15220">MKLTARRQARELALQILFQTEFAPQISFKTFLEVFEQSLDAEVTSYAETLVQGVQSNKEKVDAKIQASSAHWKVERMATIDRNILRIAVYEMKFASEPIKENIAINEAVEIAKKYGTTDSASFVNGLLDQVGKAY</sequence>
<dbReference type="PANTHER" id="PTHR11078:SF3">
    <property type="entry name" value="ANTITERMINATION NUSB DOMAIN-CONTAINING PROTEIN"/>
    <property type="match status" value="1"/>
</dbReference>
<dbReference type="InterPro" id="IPR011605">
    <property type="entry name" value="NusB_fam"/>
</dbReference>
<dbReference type="PANTHER" id="PTHR11078">
    <property type="entry name" value="N UTILIZATION SUBSTANCE PROTEIN B-RELATED"/>
    <property type="match status" value="1"/>
</dbReference>
<keyword evidence="5 6" id="KW-0804">Transcription</keyword>
<evidence type="ECO:0000256" key="3">
    <source>
        <dbReference type="ARBA" id="ARBA00022884"/>
    </source>
</evidence>
<dbReference type="HAMAP" id="MF_00073">
    <property type="entry name" value="NusB"/>
    <property type="match status" value="1"/>
</dbReference>
<dbReference type="InterPro" id="IPR035926">
    <property type="entry name" value="NusB-like_sf"/>
</dbReference>
<evidence type="ECO:0000256" key="6">
    <source>
        <dbReference type="HAMAP-Rule" id="MF_00073"/>
    </source>
</evidence>
<reference evidence="8" key="1">
    <citation type="submission" date="2022-03" db="EMBL/GenBank/DDBJ databases">
        <title>Genome Identification and Characterization of new species Bdellovibrio reynosense LBG001 sp. nov. from a Mexico soil sample.</title>
        <authorList>
            <person name="Camilli A."/>
            <person name="Ajao Y."/>
            <person name="Guo X."/>
        </authorList>
    </citation>
    <scope>NUCLEOTIDE SEQUENCE</scope>
    <source>
        <strain evidence="8">LBG001</strain>
    </source>
</reference>
<dbReference type="Pfam" id="PF01029">
    <property type="entry name" value="NusB"/>
    <property type="match status" value="1"/>
</dbReference>
<evidence type="ECO:0000256" key="5">
    <source>
        <dbReference type="ARBA" id="ARBA00023163"/>
    </source>
</evidence>
<evidence type="ECO:0000256" key="2">
    <source>
        <dbReference type="ARBA" id="ARBA00022814"/>
    </source>
</evidence>
<dbReference type="InterPro" id="IPR006027">
    <property type="entry name" value="NusB_RsmB_TIM44"/>
</dbReference>
<comment type="function">
    <text evidence="6">Involved in transcription antitermination. Required for transcription of ribosomal RNA (rRNA) genes. Binds specifically to the boxA antiterminator sequence of the ribosomal RNA (rrn) operons.</text>
</comment>
<evidence type="ECO:0000313" key="9">
    <source>
        <dbReference type="Proteomes" id="UP000830116"/>
    </source>
</evidence>
<evidence type="ECO:0000256" key="1">
    <source>
        <dbReference type="ARBA" id="ARBA00005952"/>
    </source>
</evidence>
<dbReference type="Gene3D" id="1.10.940.10">
    <property type="entry name" value="NusB-like"/>
    <property type="match status" value="1"/>
</dbReference>
<gene>
    <name evidence="6 8" type="primary">nusB</name>
    <name evidence="8" type="ORF">MNR06_07305</name>
</gene>
<dbReference type="SUPFAM" id="SSF48013">
    <property type="entry name" value="NusB-like"/>
    <property type="match status" value="1"/>
</dbReference>
<accession>A0ABY4CG35</accession>
<comment type="similarity">
    <text evidence="1 6">Belongs to the NusB family.</text>
</comment>
<evidence type="ECO:0000256" key="4">
    <source>
        <dbReference type="ARBA" id="ARBA00023015"/>
    </source>
</evidence>
<name>A0ABY4CG35_9BACT</name>
<protein>
    <recommendedName>
        <fullName evidence="6">Transcription antitermination protein NusB</fullName>
    </recommendedName>
    <alternativeName>
        <fullName evidence="6">Antitermination factor NusB</fullName>
    </alternativeName>
</protein>
<dbReference type="NCBIfam" id="TIGR01951">
    <property type="entry name" value="nusB"/>
    <property type="match status" value="1"/>
</dbReference>
<feature type="domain" description="NusB/RsmB/TIM44" evidence="7">
    <location>
        <begin position="7"/>
        <end position="131"/>
    </location>
</feature>
<keyword evidence="2 6" id="KW-0889">Transcription antitermination</keyword>
<dbReference type="RefSeq" id="WP_243540560.1">
    <property type="nucleotide sequence ID" value="NZ_CP093442.1"/>
</dbReference>
<dbReference type="EMBL" id="CP093442">
    <property type="protein sequence ID" value="UOF02756.1"/>
    <property type="molecule type" value="Genomic_DNA"/>
</dbReference>
<evidence type="ECO:0000313" key="8">
    <source>
        <dbReference type="EMBL" id="UOF02756.1"/>
    </source>
</evidence>
<keyword evidence="3 6" id="KW-0694">RNA-binding</keyword>
<keyword evidence="4 6" id="KW-0805">Transcription regulation</keyword>